<dbReference type="InterPro" id="IPR054722">
    <property type="entry name" value="PolX-like_BBD"/>
</dbReference>
<keyword evidence="5" id="KW-1185">Reference proteome</keyword>
<dbReference type="PROSITE" id="PS50158">
    <property type="entry name" value="ZF_CCHC"/>
    <property type="match status" value="1"/>
</dbReference>
<dbReference type="Pfam" id="PF00098">
    <property type="entry name" value="zf-CCHC"/>
    <property type="match status" value="1"/>
</dbReference>
<protein>
    <recommendedName>
        <fullName evidence="3">CCHC-type domain-containing protein</fullName>
    </recommendedName>
</protein>
<accession>A0A0D3CYK1</accession>
<keyword evidence="1" id="KW-0863">Zinc-finger</keyword>
<dbReference type="eggNOG" id="KOG0017">
    <property type="taxonomic scope" value="Eukaryota"/>
</dbReference>
<dbReference type="Gramene" id="Bo6g103540.1">
    <property type="protein sequence ID" value="Bo6g103540.1"/>
    <property type="gene ID" value="Bo6g103540"/>
</dbReference>
<dbReference type="PANTHER" id="PTHR47592">
    <property type="entry name" value="PBF68 PROTEIN"/>
    <property type="match status" value="1"/>
</dbReference>
<organism evidence="4 5">
    <name type="scientific">Brassica oleracea var. oleracea</name>
    <dbReference type="NCBI Taxonomy" id="109376"/>
    <lineage>
        <taxon>Eukaryota</taxon>
        <taxon>Viridiplantae</taxon>
        <taxon>Streptophyta</taxon>
        <taxon>Embryophyta</taxon>
        <taxon>Tracheophyta</taxon>
        <taxon>Spermatophyta</taxon>
        <taxon>Magnoliopsida</taxon>
        <taxon>eudicotyledons</taxon>
        <taxon>Gunneridae</taxon>
        <taxon>Pentapetalae</taxon>
        <taxon>rosids</taxon>
        <taxon>malvids</taxon>
        <taxon>Brassicales</taxon>
        <taxon>Brassicaceae</taxon>
        <taxon>Brassiceae</taxon>
        <taxon>Brassica</taxon>
    </lineage>
</organism>
<dbReference type="Proteomes" id="UP000032141">
    <property type="component" value="Chromosome C6"/>
</dbReference>
<keyword evidence="1" id="KW-0862">Zinc</keyword>
<reference evidence="4 5" key="1">
    <citation type="journal article" date="2014" name="Genome Biol.">
        <title>Transcriptome and methylome profiling reveals relics of genome dominance in the mesopolyploid Brassica oleracea.</title>
        <authorList>
            <person name="Parkin I.A."/>
            <person name="Koh C."/>
            <person name="Tang H."/>
            <person name="Robinson S.J."/>
            <person name="Kagale S."/>
            <person name="Clarke W.E."/>
            <person name="Town C.D."/>
            <person name="Nixon J."/>
            <person name="Krishnakumar V."/>
            <person name="Bidwell S.L."/>
            <person name="Denoeud F."/>
            <person name="Belcram H."/>
            <person name="Links M.G."/>
            <person name="Just J."/>
            <person name="Clarke C."/>
            <person name="Bender T."/>
            <person name="Huebert T."/>
            <person name="Mason A.S."/>
            <person name="Pires J.C."/>
            <person name="Barker G."/>
            <person name="Moore J."/>
            <person name="Walley P.G."/>
            <person name="Manoli S."/>
            <person name="Batley J."/>
            <person name="Edwards D."/>
            <person name="Nelson M.N."/>
            <person name="Wang X."/>
            <person name="Paterson A.H."/>
            <person name="King G."/>
            <person name="Bancroft I."/>
            <person name="Chalhoub B."/>
            <person name="Sharpe A.G."/>
        </authorList>
    </citation>
    <scope>NUCLEOTIDE SEQUENCE</scope>
    <source>
        <strain evidence="4 5">cv. TO1000</strain>
    </source>
</reference>
<dbReference type="PANTHER" id="PTHR47592:SF31">
    <property type="entry name" value="ZINC FINGER, CCHC-TYPE-RELATED"/>
    <property type="match status" value="1"/>
</dbReference>
<dbReference type="InterPro" id="IPR036875">
    <property type="entry name" value="Znf_CCHC_sf"/>
</dbReference>
<dbReference type="GO" id="GO:0003676">
    <property type="term" value="F:nucleic acid binding"/>
    <property type="evidence" value="ECO:0007669"/>
    <property type="project" value="InterPro"/>
</dbReference>
<dbReference type="SMART" id="SM00343">
    <property type="entry name" value="ZnF_C2HC"/>
    <property type="match status" value="1"/>
</dbReference>
<evidence type="ECO:0000259" key="3">
    <source>
        <dbReference type="PROSITE" id="PS50158"/>
    </source>
</evidence>
<keyword evidence="1" id="KW-0479">Metal-binding</keyword>
<dbReference type="Pfam" id="PF22936">
    <property type="entry name" value="Pol_BBD"/>
    <property type="match status" value="1"/>
</dbReference>
<dbReference type="HOGENOM" id="CLU_062938_0_0_1"/>
<dbReference type="GO" id="GO:0008270">
    <property type="term" value="F:zinc ion binding"/>
    <property type="evidence" value="ECO:0007669"/>
    <property type="project" value="UniProtKB-KW"/>
</dbReference>
<evidence type="ECO:0000313" key="5">
    <source>
        <dbReference type="Proteomes" id="UP000032141"/>
    </source>
</evidence>
<feature type="domain" description="CCHC-type" evidence="3">
    <location>
        <begin position="250"/>
        <end position="266"/>
    </location>
</feature>
<name>A0A0D3CYK1_BRAOL</name>
<evidence type="ECO:0000256" key="1">
    <source>
        <dbReference type="PROSITE-ProRule" id="PRU00047"/>
    </source>
</evidence>
<feature type="region of interest" description="Disordered" evidence="2">
    <location>
        <begin position="218"/>
        <end position="241"/>
    </location>
</feature>
<proteinExistence type="predicted"/>
<dbReference type="STRING" id="109376.A0A0D3CYK1"/>
<sequence length="422" mass="48504">MLAASSNVFASANYVVKFNGLNYGEGFEQIRFTLGVMALDSAILTDEEPSVITVDSSESEKSRYERWERSNRLSLNLMRLTMAESIKPSMPKTEKAREFIEKIKECSQSELADKSIVGSLMNELTTKKFDWSQPIQDHLTHMSNLVANLTTLGMEVHEQFLVQFIMNSLPLEFSQFQVNYNTIKDKWNFKELKSMLIQEEGRLRKMKDQVANLVGLESASSSNRTSSRKDKRNVKNFVKGPQSQIQKEKKCFFCKQVGHFKKNCPKRKDWFDKKGKHYSFVCYEMNLVEVPNNTWWLDSGATTHVSHIKQGFSSIQPIRGPEQYLFMGNRTKVQIEGIRTYRLILGTGSHVDLEGCLYVHECARNLVSVSRLDNLGFSIKVAHGVFTLYRNDYFYGSGILFDSLYKFNLDAKFSESLFNVES</sequence>
<dbReference type="Pfam" id="PF14223">
    <property type="entry name" value="Retrotran_gag_2"/>
    <property type="match status" value="1"/>
</dbReference>
<dbReference type="InterPro" id="IPR001878">
    <property type="entry name" value="Znf_CCHC"/>
</dbReference>
<dbReference type="EnsemblPlants" id="Bo6g103540.1">
    <property type="protein sequence ID" value="Bo6g103540.1"/>
    <property type="gene ID" value="Bo6g103540"/>
</dbReference>
<dbReference type="Gene3D" id="4.10.60.10">
    <property type="entry name" value="Zinc finger, CCHC-type"/>
    <property type="match status" value="1"/>
</dbReference>
<dbReference type="OMA" id="HECARNL"/>
<evidence type="ECO:0000256" key="2">
    <source>
        <dbReference type="SAM" id="MobiDB-lite"/>
    </source>
</evidence>
<evidence type="ECO:0000313" key="4">
    <source>
        <dbReference type="EnsemblPlants" id="Bo6g103540.1"/>
    </source>
</evidence>
<dbReference type="SUPFAM" id="SSF57756">
    <property type="entry name" value="Retrovirus zinc finger-like domains"/>
    <property type="match status" value="1"/>
</dbReference>
<reference evidence="4" key="2">
    <citation type="submission" date="2015-03" db="UniProtKB">
        <authorList>
            <consortium name="EnsemblPlants"/>
        </authorList>
    </citation>
    <scope>IDENTIFICATION</scope>
</reference>
<dbReference type="AlphaFoldDB" id="A0A0D3CYK1"/>